<protein>
    <submittedName>
        <fullName evidence="2">Uncharacterized protein</fullName>
    </submittedName>
</protein>
<dbReference type="Pfam" id="PF01546">
    <property type="entry name" value="Peptidase_M20"/>
    <property type="match status" value="1"/>
</dbReference>
<reference evidence="3" key="1">
    <citation type="submission" date="2016-07" db="EMBL/GenBank/DDBJ databases">
        <authorList>
            <person name="Florea S."/>
            <person name="Webb J.S."/>
            <person name="Jaromczyk J."/>
            <person name="Schardl C.L."/>
        </authorList>
    </citation>
    <scope>NUCLEOTIDE SEQUENCE [LARGE SCALE GENOMIC DNA]</scope>
    <source>
        <strain evidence="3">IPBSL-7</strain>
    </source>
</reference>
<name>A0A1C0AH98_9ACTN</name>
<dbReference type="InterPro" id="IPR036264">
    <property type="entry name" value="Bact_exopeptidase_dim_dom"/>
</dbReference>
<dbReference type="PANTHER" id="PTHR11014:SF63">
    <property type="entry name" value="METALLOPEPTIDASE, PUTATIVE (AFU_ORTHOLOGUE AFUA_6G09600)-RELATED"/>
    <property type="match status" value="1"/>
</dbReference>
<dbReference type="PANTHER" id="PTHR11014">
    <property type="entry name" value="PEPTIDASE M20 FAMILY MEMBER"/>
    <property type="match status" value="1"/>
</dbReference>
<dbReference type="FunFam" id="3.30.70.360:FF:000001">
    <property type="entry name" value="N-acetyldiaminopimelate deacetylase"/>
    <property type="match status" value="1"/>
</dbReference>
<dbReference type="EMBL" id="MBQD01000026">
    <property type="protein sequence ID" value="OCL31368.1"/>
    <property type="molecule type" value="Genomic_DNA"/>
</dbReference>
<dbReference type="Gene3D" id="3.30.70.360">
    <property type="match status" value="1"/>
</dbReference>
<keyword evidence="1" id="KW-0378">Hydrolase</keyword>
<dbReference type="NCBIfam" id="TIGR01891">
    <property type="entry name" value="amidohydrolases"/>
    <property type="match status" value="1"/>
</dbReference>
<proteinExistence type="predicted"/>
<dbReference type="InterPro" id="IPR017439">
    <property type="entry name" value="Amidohydrolase"/>
</dbReference>
<evidence type="ECO:0000313" key="2">
    <source>
        <dbReference type="EMBL" id="OCL31368.1"/>
    </source>
</evidence>
<organism evidence="2 3">
    <name type="scientific">Tessaracoccus lapidicaptus</name>
    <dbReference type="NCBI Taxonomy" id="1427523"/>
    <lineage>
        <taxon>Bacteria</taxon>
        <taxon>Bacillati</taxon>
        <taxon>Actinomycetota</taxon>
        <taxon>Actinomycetes</taxon>
        <taxon>Propionibacteriales</taxon>
        <taxon>Propionibacteriaceae</taxon>
        <taxon>Tessaracoccus</taxon>
    </lineage>
</organism>
<dbReference type="InterPro" id="IPR011650">
    <property type="entry name" value="Peptidase_M20_dimer"/>
</dbReference>
<accession>A0A1C0AH98</accession>
<dbReference type="Pfam" id="PF07687">
    <property type="entry name" value="M20_dimer"/>
    <property type="match status" value="1"/>
</dbReference>
<dbReference type="Proteomes" id="UP000093501">
    <property type="component" value="Unassembled WGS sequence"/>
</dbReference>
<comment type="caution">
    <text evidence="2">The sequence shown here is derived from an EMBL/GenBank/DDBJ whole genome shotgun (WGS) entry which is preliminary data.</text>
</comment>
<dbReference type="RefSeq" id="WP_068752604.1">
    <property type="nucleotide sequence ID" value="NZ_JBDXXE010000011.1"/>
</dbReference>
<dbReference type="Gene3D" id="3.40.630.10">
    <property type="entry name" value="Zn peptidases"/>
    <property type="match status" value="1"/>
</dbReference>
<keyword evidence="3" id="KW-1185">Reference proteome</keyword>
<dbReference type="SUPFAM" id="SSF53187">
    <property type="entry name" value="Zn-dependent exopeptidases"/>
    <property type="match status" value="1"/>
</dbReference>
<evidence type="ECO:0000256" key="1">
    <source>
        <dbReference type="ARBA" id="ARBA00022801"/>
    </source>
</evidence>
<evidence type="ECO:0000313" key="3">
    <source>
        <dbReference type="Proteomes" id="UP000093501"/>
    </source>
</evidence>
<dbReference type="SUPFAM" id="SSF55031">
    <property type="entry name" value="Bacterial exopeptidase dimerisation domain"/>
    <property type="match status" value="1"/>
</dbReference>
<dbReference type="AlphaFoldDB" id="A0A1C0AH98"/>
<dbReference type="GO" id="GO:0019877">
    <property type="term" value="P:diaminopimelate biosynthetic process"/>
    <property type="evidence" value="ECO:0007669"/>
    <property type="project" value="UniProtKB-ARBA"/>
</dbReference>
<gene>
    <name evidence="2" type="ORF">BCR15_09345</name>
</gene>
<sequence>MTSALLSALLEGIDRALPDAAALRRAIHAEPHLSGEEEPTRDAFERSTEWLRWSPVAHSGAWARLGPTGPAVGLRAELDALPVTEVTGIEWASRRPGIMHACGHDVHLGALWAVLAAARDLELPVGLVPILQPREEVSPSGAGDVVASGLLDDQEVEAMIGVHVQPGVERGVVSTGAGAVNAAFDEFEIIVRGRPGHGAYPHVAIDPILALADIVTAVAALPSRIIDPTHATVVSVGQISGGTAPNIIADEARCRGTLRTFSDADRDLLHEAVARTAESIALGRGAAATVRFIHGGPALVNDPGLVRRLDALLTGSGVTVAESPFRSCGSDDFGEYGLATASVMSFVGTGRVDGIGLHHGAFLPGREALRLAAHAFAAGYVAAAESVLAQG</sequence>
<dbReference type="CDD" id="cd03886">
    <property type="entry name" value="M20_Acy1"/>
    <property type="match status" value="1"/>
</dbReference>
<dbReference type="GO" id="GO:0050118">
    <property type="term" value="F:N-acetyldiaminopimelate deacetylase activity"/>
    <property type="evidence" value="ECO:0007669"/>
    <property type="project" value="UniProtKB-ARBA"/>
</dbReference>
<dbReference type="InterPro" id="IPR002933">
    <property type="entry name" value="Peptidase_M20"/>
</dbReference>